<proteinExistence type="predicted"/>
<evidence type="ECO:0000259" key="1">
    <source>
        <dbReference type="Pfam" id="PF00079"/>
    </source>
</evidence>
<feature type="domain" description="Serpin" evidence="1">
    <location>
        <begin position="1"/>
        <end position="43"/>
    </location>
</feature>
<protein>
    <submittedName>
        <fullName evidence="2">SERPINA3 isoform 7</fullName>
    </submittedName>
</protein>
<sequence length="45" mass="5284">TVVELKYTGNASALFILPDQDKMEEVEAMLLPETLKRWRDSLEFR</sequence>
<dbReference type="SUPFAM" id="SSF56574">
    <property type="entry name" value="Serpins"/>
    <property type="match status" value="1"/>
</dbReference>
<dbReference type="InterPro" id="IPR023796">
    <property type="entry name" value="Serpin_dom"/>
</dbReference>
<name>A0A2J8QMF8_PANTR</name>
<dbReference type="Gene3D" id="2.30.39.10">
    <property type="entry name" value="Alpha-1-antitrypsin, domain 1"/>
    <property type="match status" value="1"/>
</dbReference>
<feature type="non-terminal residue" evidence="2">
    <location>
        <position position="1"/>
    </location>
</feature>
<dbReference type="EMBL" id="NBAG03000028">
    <property type="protein sequence ID" value="PNI97468.1"/>
    <property type="molecule type" value="Genomic_DNA"/>
</dbReference>
<dbReference type="Proteomes" id="UP000236370">
    <property type="component" value="Unassembled WGS sequence"/>
</dbReference>
<dbReference type="Pfam" id="PF00079">
    <property type="entry name" value="Serpin"/>
    <property type="match status" value="1"/>
</dbReference>
<dbReference type="InterPro" id="IPR036186">
    <property type="entry name" value="Serpin_sf"/>
</dbReference>
<reference evidence="2 3" key="1">
    <citation type="submission" date="2017-12" db="EMBL/GenBank/DDBJ databases">
        <title>High-resolution comparative analysis of great ape genomes.</title>
        <authorList>
            <person name="Pollen A."/>
            <person name="Hastie A."/>
            <person name="Hormozdiari F."/>
            <person name="Dougherty M."/>
            <person name="Liu R."/>
            <person name="Chaisson M."/>
            <person name="Hoppe E."/>
            <person name="Hill C."/>
            <person name="Pang A."/>
            <person name="Hillier L."/>
            <person name="Baker C."/>
            <person name="Armstrong J."/>
            <person name="Shendure J."/>
            <person name="Paten B."/>
            <person name="Wilson R."/>
            <person name="Chao H."/>
            <person name="Schneider V."/>
            <person name="Ventura M."/>
            <person name="Kronenberg Z."/>
            <person name="Murali S."/>
            <person name="Gordon D."/>
            <person name="Cantsilieris S."/>
            <person name="Munson K."/>
            <person name="Nelson B."/>
            <person name="Raja A."/>
            <person name="Underwood J."/>
            <person name="Diekhans M."/>
            <person name="Fiddes I."/>
            <person name="Haussler D."/>
            <person name="Eichler E."/>
        </authorList>
    </citation>
    <scope>NUCLEOTIDE SEQUENCE [LARGE SCALE GENOMIC DNA]</scope>
    <source>
        <strain evidence="2">Yerkes chimp pedigree #C0471</strain>
    </source>
</reference>
<gene>
    <name evidence="2" type="ORF">CK820_G0025075</name>
</gene>
<organism evidence="2 3">
    <name type="scientific">Pan troglodytes</name>
    <name type="common">Chimpanzee</name>
    <dbReference type="NCBI Taxonomy" id="9598"/>
    <lineage>
        <taxon>Eukaryota</taxon>
        <taxon>Metazoa</taxon>
        <taxon>Chordata</taxon>
        <taxon>Craniata</taxon>
        <taxon>Vertebrata</taxon>
        <taxon>Euteleostomi</taxon>
        <taxon>Mammalia</taxon>
        <taxon>Eutheria</taxon>
        <taxon>Euarchontoglires</taxon>
        <taxon>Primates</taxon>
        <taxon>Haplorrhini</taxon>
        <taxon>Catarrhini</taxon>
        <taxon>Hominidae</taxon>
        <taxon>Pan</taxon>
    </lineage>
</organism>
<evidence type="ECO:0000313" key="2">
    <source>
        <dbReference type="EMBL" id="PNI97468.1"/>
    </source>
</evidence>
<evidence type="ECO:0000313" key="3">
    <source>
        <dbReference type="Proteomes" id="UP000236370"/>
    </source>
</evidence>
<dbReference type="InterPro" id="IPR042185">
    <property type="entry name" value="Serpin_sf_2"/>
</dbReference>
<comment type="caution">
    <text evidence="2">The sequence shown here is derived from an EMBL/GenBank/DDBJ whole genome shotgun (WGS) entry which is preliminary data.</text>
</comment>
<accession>A0A2J8QMF8</accession>
<dbReference type="AlphaFoldDB" id="A0A2J8QMF8"/>